<protein>
    <submittedName>
        <fullName evidence="3">DUF1206 domain-containing protein</fullName>
    </submittedName>
</protein>
<keyword evidence="1" id="KW-1133">Transmembrane helix</keyword>
<dbReference type="Proteomes" id="UP001612741">
    <property type="component" value="Unassembled WGS sequence"/>
</dbReference>
<sequence length="222" mass="23250">MAWLARTGLVCRGMLYALIGLLAIQLAAGRPDPRLLWIILGGFVALALWQLSETGFGKGDALDRVQSAGRVAVYLIMVATLRSVLTAGRTLSGDLLDLPGGPVILAGIGFGLIALGLYWLHRGAAFRFSADLAVARMSPRVRAAMVRLGLAGYVARGLIAILAGSFVVVVAATADPQGTNSIGATLRAFARTAAGAGTLWVVALGLLVFAAYCFAEARWRRV</sequence>
<keyword evidence="1" id="KW-0472">Membrane</keyword>
<feature type="transmembrane region" description="Helical" evidence="1">
    <location>
        <begin position="194"/>
        <end position="215"/>
    </location>
</feature>
<dbReference type="Pfam" id="PF06724">
    <property type="entry name" value="DUF1206"/>
    <property type="match status" value="1"/>
</dbReference>
<keyword evidence="4" id="KW-1185">Reference proteome</keyword>
<keyword evidence="1" id="KW-0812">Transmembrane</keyword>
<dbReference type="InterPro" id="IPR009597">
    <property type="entry name" value="DUF1206"/>
</dbReference>
<feature type="transmembrane region" description="Helical" evidence="1">
    <location>
        <begin position="71"/>
        <end position="91"/>
    </location>
</feature>
<feature type="domain" description="DUF1206" evidence="2">
    <location>
        <begin position="151"/>
        <end position="220"/>
    </location>
</feature>
<dbReference type="EMBL" id="JBITGY010000017">
    <property type="protein sequence ID" value="MFI6505126.1"/>
    <property type="molecule type" value="Genomic_DNA"/>
</dbReference>
<comment type="caution">
    <text evidence="3">The sequence shown here is derived from an EMBL/GenBank/DDBJ whole genome shotgun (WGS) entry which is preliminary data.</text>
</comment>
<feature type="transmembrane region" description="Helical" evidence="1">
    <location>
        <begin position="103"/>
        <end position="120"/>
    </location>
</feature>
<dbReference type="RefSeq" id="WP_397091157.1">
    <property type="nucleotide sequence ID" value="NZ_JBITGY010000017.1"/>
</dbReference>
<evidence type="ECO:0000313" key="3">
    <source>
        <dbReference type="EMBL" id="MFI6505126.1"/>
    </source>
</evidence>
<evidence type="ECO:0000256" key="1">
    <source>
        <dbReference type="SAM" id="Phobius"/>
    </source>
</evidence>
<organism evidence="3 4">
    <name type="scientific">Nonomuraea typhae</name>
    <dbReference type="NCBI Taxonomy" id="2603600"/>
    <lineage>
        <taxon>Bacteria</taxon>
        <taxon>Bacillati</taxon>
        <taxon>Actinomycetota</taxon>
        <taxon>Actinomycetes</taxon>
        <taxon>Streptosporangiales</taxon>
        <taxon>Streptosporangiaceae</taxon>
        <taxon>Nonomuraea</taxon>
    </lineage>
</organism>
<evidence type="ECO:0000313" key="4">
    <source>
        <dbReference type="Proteomes" id="UP001612741"/>
    </source>
</evidence>
<proteinExistence type="predicted"/>
<gene>
    <name evidence="3" type="ORF">ACIBG2_47640</name>
</gene>
<evidence type="ECO:0000259" key="2">
    <source>
        <dbReference type="Pfam" id="PF06724"/>
    </source>
</evidence>
<feature type="transmembrane region" description="Helical" evidence="1">
    <location>
        <begin position="9"/>
        <end position="28"/>
    </location>
</feature>
<feature type="transmembrane region" description="Helical" evidence="1">
    <location>
        <begin position="150"/>
        <end position="174"/>
    </location>
</feature>
<name>A0ABW7ZAC2_9ACTN</name>
<accession>A0ABW7ZAC2</accession>
<feature type="transmembrane region" description="Helical" evidence="1">
    <location>
        <begin position="34"/>
        <end position="51"/>
    </location>
</feature>
<reference evidence="3 4" key="1">
    <citation type="submission" date="2024-10" db="EMBL/GenBank/DDBJ databases">
        <title>The Natural Products Discovery Center: Release of the First 8490 Sequenced Strains for Exploring Actinobacteria Biosynthetic Diversity.</title>
        <authorList>
            <person name="Kalkreuter E."/>
            <person name="Kautsar S.A."/>
            <person name="Yang D."/>
            <person name="Bader C.D."/>
            <person name="Teijaro C.N."/>
            <person name="Fluegel L."/>
            <person name="Davis C.M."/>
            <person name="Simpson J.R."/>
            <person name="Lauterbach L."/>
            <person name="Steele A.D."/>
            <person name="Gui C."/>
            <person name="Meng S."/>
            <person name="Li G."/>
            <person name="Viehrig K."/>
            <person name="Ye F."/>
            <person name="Su P."/>
            <person name="Kiefer A.F."/>
            <person name="Nichols A."/>
            <person name="Cepeda A.J."/>
            <person name="Yan W."/>
            <person name="Fan B."/>
            <person name="Jiang Y."/>
            <person name="Adhikari A."/>
            <person name="Zheng C.-J."/>
            <person name="Schuster L."/>
            <person name="Cowan T.M."/>
            <person name="Smanski M.J."/>
            <person name="Chevrette M.G."/>
            <person name="De Carvalho L.P.S."/>
            <person name="Shen B."/>
        </authorList>
    </citation>
    <scope>NUCLEOTIDE SEQUENCE [LARGE SCALE GENOMIC DNA]</scope>
    <source>
        <strain evidence="3 4">NPDC050545</strain>
    </source>
</reference>